<name>A0ABR9ID01_9PSEU</name>
<evidence type="ECO:0000256" key="1">
    <source>
        <dbReference type="SAM" id="MobiDB-lite"/>
    </source>
</evidence>
<dbReference type="GO" id="GO:0006508">
    <property type="term" value="P:proteolysis"/>
    <property type="evidence" value="ECO:0007669"/>
    <property type="project" value="UniProtKB-KW"/>
</dbReference>
<protein>
    <submittedName>
        <fullName evidence="3">Membrane protein implicated in regulation of membrane protease activity</fullName>
    </submittedName>
</protein>
<organism evidence="3 4">
    <name type="scientific">Amycolatopsis lexingtonensis</name>
    <dbReference type="NCBI Taxonomy" id="218822"/>
    <lineage>
        <taxon>Bacteria</taxon>
        <taxon>Bacillati</taxon>
        <taxon>Actinomycetota</taxon>
        <taxon>Actinomycetes</taxon>
        <taxon>Pseudonocardiales</taxon>
        <taxon>Pseudonocardiaceae</taxon>
        <taxon>Amycolatopsis</taxon>
    </lineage>
</organism>
<keyword evidence="2" id="KW-1133">Transmembrane helix</keyword>
<evidence type="ECO:0000256" key="2">
    <source>
        <dbReference type="SAM" id="Phobius"/>
    </source>
</evidence>
<dbReference type="EMBL" id="JADBEG010000001">
    <property type="protein sequence ID" value="MBE1501036.1"/>
    <property type="molecule type" value="Genomic_DNA"/>
</dbReference>
<feature type="transmembrane region" description="Helical" evidence="2">
    <location>
        <begin position="20"/>
        <end position="41"/>
    </location>
</feature>
<proteinExistence type="predicted"/>
<accession>A0ABR9ID01</accession>
<feature type="transmembrane region" description="Helical" evidence="2">
    <location>
        <begin position="70"/>
        <end position="87"/>
    </location>
</feature>
<sequence length="122" mass="13321">MRHRRPDDRRPPWGVRRTLLSATAAAVVLLGWFALAVRLALPSAEAEGLVFFVAVSFVLLLVFGRWLARTGALLVLLGLLPAYAAWWRRRSRTTSRPASTTRTTCGTRTAAPAHSTRASAPG</sequence>
<keyword evidence="2" id="KW-0472">Membrane</keyword>
<reference evidence="3 4" key="1">
    <citation type="submission" date="2020-10" db="EMBL/GenBank/DDBJ databases">
        <title>Sequencing the genomes of 1000 actinobacteria strains.</title>
        <authorList>
            <person name="Klenk H.-P."/>
        </authorList>
    </citation>
    <scope>NUCLEOTIDE SEQUENCE [LARGE SCALE GENOMIC DNA]</scope>
    <source>
        <strain evidence="3 4">DSM 44653</strain>
    </source>
</reference>
<evidence type="ECO:0000313" key="3">
    <source>
        <dbReference type="EMBL" id="MBE1501036.1"/>
    </source>
</evidence>
<dbReference type="PROSITE" id="PS51318">
    <property type="entry name" value="TAT"/>
    <property type="match status" value="1"/>
</dbReference>
<comment type="caution">
    <text evidence="3">The sequence shown here is derived from an EMBL/GenBank/DDBJ whole genome shotgun (WGS) entry which is preliminary data.</text>
</comment>
<dbReference type="RefSeq" id="WP_143264974.1">
    <property type="nucleotide sequence ID" value="NZ_JADBEG010000001.1"/>
</dbReference>
<evidence type="ECO:0000313" key="4">
    <source>
        <dbReference type="Proteomes" id="UP000631670"/>
    </source>
</evidence>
<dbReference type="Proteomes" id="UP000631670">
    <property type="component" value="Unassembled WGS sequence"/>
</dbReference>
<keyword evidence="3" id="KW-0645">Protease</keyword>
<dbReference type="InterPro" id="IPR006311">
    <property type="entry name" value="TAT_signal"/>
</dbReference>
<gene>
    <name evidence="3" type="ORF">H4696_008136</name>
</gene>
<keyword evidence="2" id="KW-0812">Transmembrane</keyword>
<dbReference type="GO" id="GO:0008233">
    <property type="term" value="F:peptidase activity"/>
    <property type="evidence" value="ECO:0007669"/>
    <property type="project" value="UniProtKB-KW"/>
</dbReference>
<feature type="region of interest" description="Disordered" evidence="1">
    <location>
        <begin position="90"/>
        <end position="122"/>
    </location>
</feature>
<keyword evidence="3" id="KW-0378">Hydrolase</keyword>
<keyword evidence="4" id="KW-1185">Reference proteome</keyword>
<feature type="compositionally biased region" description="Low complexity" evidence="1">
    <location>
        <begin position="94"/>
        <end position="113"/>
    </location>
</feature>
<feature type="transmembrane region" description="Helical" evidence="2">
    <location>
        <begin position="48"/>
        <end position="64"/>
    </location>
</feature>